<dbReference type="PANTHER" id="PTHR31435:SF10">
    <property type="entry name" value="BSR4717 PROTEIN"/>
    <property type="match status" value="1"/>
</dbReference>
<keyword evidence="3" id="KW-1185">Reference proteome</keyword>
<dbReference type="SUPFAM" id="SSF55729">
    <property type="entry name" value="Acyl-CoA N-acyltransferases (Nat)"/>
    <property type="match status" value="1"/>
</dbReference>
<evidence type="ECO:0000313" key="3">
    <source>
        <dbReference type="Proteomes" id="UP001611580"/>
    </source>
</evidence>
<sequence>MTDEPQVTVVDNPEESRFEVRVDGTLAGFAVYDTDPGTVYFVHTEVFDEYAGQGLAGQLAKAALGMVRDAGDKIVPLCPYIRAYVRKHSPEYDDLLLRPVSEA</sequence>
<dbReference type="PROSITE" id="PS51729">
    <property type="entry name" value="GNAT_YJDJ"/>
    <property type="match status" value="1"/>
</dbReference>
<keyword evidence="2" id="KW-0808">Transferase</keyword>
<proteinExistence type="predicted"/>
<accession>A0ABW7XSE0</accession>
<feature type="domain" description="N-acetyltransferase" evidence="1">
    <location>
        <begin position="10"/>
        <end position="97"/>
    </location>
</feature>
<dbReference type="EMBL" id="JBIRYI010000021">
    <property type="protein sequence ID" value="MFI2490206.1"/>
    <property type="molecule type" value="Genomic_DNA"/>
</dbReference>
<dbReference type="InterPro" id="IPR031165">
    <property type="entry name" value="GNAT_YJDJ"/>
</dbReference>
<dbReference type="Gene3D" id="3.40.630.30">
    <property type="match status" value="1"/>
</dbReference>
<name>A0ABW7XSE0_9MICO</name>
<protein>
    <submittedName>
        <fullName evidence="2">GNAT family N-acetyltransferase</fullName>
        <ecNumber evidence="2">2.3.1.-</ecNumber>
    </submittedName>
</protein>
<dbReference type="Proteomes" id="UP001611580">
    <property type="component" value="Unassembled WGS sequence"/>
</dbReference>
<reference evidence="2 3" key="1">
    <citation type="submission" date="2024-10" db="EMBL/GenBank/DDBJ databases">
        <title>The Natural Products Discovery Center: Release of the First 8490 Sequenced Strains for Exploring Actinobacteria Biosynthetic Diversity.</title>
        <authorList>
            <person name="Kalkreuter E."/>
            <person name="Kautsar S.A."/>
            <person name="Yang D."/>
            <person name="Bader C.D."/>
            <person name="Teijaro C.N."/>
            <person name="Fluegel L."/>
            <person name="Davis C.M."/>
            <person name="Simpson J.R."/>
            <person name="Lauterbach L."/>
            <person name="Steele A.D."/>
            <person name="Gui C."/>
            <person name="Meng S."/>
            <person name="Li G."/>
            <person name="Viehrig K."/>
            <person name="Ye F."/>
            <person name="Su P."/>
            <person name="Kiefer A.F."/>
            <person name="Nichols A."/>
            <person name="Cepeda A.J."/>
            <person name="Yan W."/>
            <person name="Fan B."/>
            <person name="Jiang Y."/>
            <person name="Adhikari A."/>
            <person name="Zheng C.-J."/>
            <person name="Schuster L."/>
            <person name="Cowan T.M."/>
            <person name="Smanski M.J."/>
            <person name="Chevrette M.G."/>
            <person name="De Carvalho L.P.S."/>
            <person name="Shen B."/>
        </authorList>
    </citation>
    <scope>NUCLEOTIDE SEQUENCE [LARGE SCALE GENOMIC DNA]</scope>
    <source>
        <strain evidence="2 3">NPDC019481</strain>
    </source>
</reference>
<dbReference type="InterPro" id="IPR016181">
    <property type="entry name" value="Acyl_CoA_acyltransferase"/>
</dbReference>
<comment type="caution">
    <text evidence="2">The sequence shown here is derived from an EMBL/GenBank/DDBJ whole genome shotgun (WGS) entry which is preliminary data.</text>
</comment>
<organism evidence="2 3">
    <name type="scientific">Promicromonospora kroppenstedtii</name>
    <dbReference type="NCBI Taxonomy" id="440482"/>
    <lineage>
        <taxon>Bacteria</taxon>
        <taxon>Bacillati</taxon>
        <taxon>Actinomycetota</taxon>
        <taxon>Actinomycetes</taxon>
        <taxon>Micrococcales</taxon>
        <taxon>Promicromonosporaceae</taxon>
        <taxon>Promicromonospora</taxon>
    </lineage>
</organism>
<dbReference type="GO" id="GO:0016746">
    <property type="term" value="F:acyltransferase activity"/>
    <property type="evidence" value="ECO:0007669"/>
    <property type="project" value="UniProtKB-KW"/>
</dbReference>
<keyword evidence="2" id="KW-0012">Acyltransferase</keyword>
<dbReference type="InterPro" id="IPR045057">
    <property type="entry name" value="Gcn5-rel_NAT"/>
</dbReference>
<dbReference type="EC" id="2.3.1.-" evidence="2"/>
<dbReference type="Pfam" id="PF14542">
    <property type="entry name" value="Acetyltransf_CG"/>
    <property type="match status" value="1"/>
</dbReference>
<dbReference type="PANTHER" id="PTHR31435">
    <property type="entry name" value="PROTEIN NATD1"/>
    <property type="match status" value="1"/>
</dbReference>
<dbReference type="RefSeq" id="WP_397407901.1">
    <property type="nucleotide sequence ID" value="NZ_JBIRYI010000021.1"/>
</dbReference>
<evidence type="ECO:0000313" key="2">
    <source>
        <dbReference type="EMBL" id="MFI2490206.1"/>
    </source>
</evidence>
<evidence type="ECO:0000259" key="1">
    <source>
        <dbReference type="PROSITE" id="PS51729"/>
    </source>
</evidence>
<gene>
    <name evidence="2" type="ORF">ACH47X_25065</name>
</gene>